<dbReference type="GO" id="GO:0008081">
    <property type="term" value="F:phosphoric diester hydrolase activity"/>
    <property type="evidence" value="ECO:0007669"/>
    <property type="project" value="InterPro"/>
</dbReference>
<dbReference type="Gene3D" id="3.20.20.190">
    <property type="entry name" value="Phosphatidylinositol (PI) phosphodiesterase"/>
    <property type="match status" value="1"/>
</dbReference>
<reference evidence="8" key="2">
    <citation type="submission" date="2020-06" db="EMBL/GenBank/DDBJ databases">
        <authorList>
            <person name="Sheffer M."/>
        </authorList>
    </citation>
    <scope>NUCLEOTIDE SEQUENCE</scope>
</reference>
<dbReference type="GO" id="GO:0016829">
    <property type="term" value="F:lyase activity"/>
    <property type="evidence" value="ECO:0007669"/>
    <property type="project" value="UniProtKB-KW"/>
</dbReference>
<comment type="catalytic activity">
    <reaction evidence="1">
        <text>an N-(acyl)-sphingosylphosphoethanolamine = an N-(acyl)-sphingosyl-1,3-cyclic phosphate + ethanolamine</text>
        <dbReference type="Rhea" id="RHEA:60648"/>
        <dbReference type="ChEBI" id="CHEBI:57603"/>
        <dbReference type="ChEBI" id="CHEBI:143891"/>
        <dbReference type="ChEBI" id="CHEBI:143892"/>
    </reaction>
</comment>
<keyword evidence="5" id="KW-0460">Magnesium</keyword>
<evidence type="ECO:0000313" key="8">
    <source>
        <dbReference type="EMBL" id="KAF8770593.1"/>
    </source>
</evidence>
<evidence type="ECO:0000256" key="5">
    <source>
        <dbReference type="ARBA" id="ARBA00022842"/>
    </source>
</evidence>
<evidence type="ECO:0000256" key="2">
    <source>
        <dbReference type="ARBA" id="ARBA00004613"/>
    </source>
</evidence>
<keyword evidence="4" id="KW-0479">Metal-binding</keyword>
<keyword evidence="7" id="KW-0456">Lyase</keyword>
<evidence type="ECO:0000256" key="4">
    <source>
        <dbReference type="ARBA" id="ARBA00022723"/>
    </source>
</evidence>
<dbReference type="PROSITE" id="PS50007">
    <property type="entry name" value="PIPLC_X_DOMAIN"/>
    <property type="match status" value="1"/>
</dbReference>
<dbReference type="PANTHER" id="PTHR13593">
    <property type="match status" value="1"/>
</dbReference>
<accession>A0A8T0ED85</accession>
<dbReference type="EMBL" id="JABXBU010002228">
    <property type="protein sequence ID" value="KAF8770593.1"/>
    <property type="molecule type" value="Genomic_DNA"/>
</dbReference>
<dbReference type="InterPro" id="IPR051057">
    <property type="entry name" value="PI-PLC_domain"/>
</dbReference>
<evidence type="ECO:0000256" key="1">
    <source>
        <dbReference type="ARBA" id="ARBA00000110"/>
    </source>
</evidence>
<dbReference type="GO" id="GO:0006629">
    <property type="term" value="P:lipid metabolic process"/>
    <property type="evidence" value="ECO:0007669"/>
    <property type="project" value="InterPro"/>
</dbReference>
<organism evidence="8 9">
    <name type="scientific">Argiope bruennichi</name>
    <name type="common">Wasp spider</name>
    <name type="synonym">Aranea bruennichi</name>
    <dbReference type="NCBI Taxonomy" id="94029"/>
    <lineage>
        <taxon>Eukaryota</taxon>
        <taxon>Metazoa</taxon>
        <taxon>Ecdysozoa</taxon>
        <taxon>Arthropoda</taxon>
        <taxon>Chelicerata</taxon>
        <taxon>Arachnida</taxon>
        <taxon>Araneae</taxon>
        <taxon>Araneomorphae</taxon>
        <taxon>Entelegynae</taxon>
        <taxon>Araneoidea</taxon>
        <taxon>Araneidae</taxon>
        <taxon>Argiope</taxon>
    </lineage>
</organism>
<evidence type="ECO:0000256" key="7">
    <source>
        <dbReference type="ARBA" id="ARBA00023239"/>
    </source>
</evidence>
<keyword evidence="6" id="KW-1015">Disulfide bond</keyword>
<dbReference type="PANTHER" id="PTHR13593:SF103">
    <property type="entry name" value="RE10370P"/>
    <property type="match status" value="1"/>
</dbReference>
<dbReference type="InterPro" id="IPR017946">
    <property type="entry name" value="PLC-like_Pdiesterase_TIM-brl"/>
</dbReference>
<dbReference type="GO" id="GO:0005576">
    <property type="term" value="C:extracellular region"/>
    <property type="evidence" value="ECO:0007669"/>
    <property type="project" value="UniProtKB-SubCell"/>
</dbReference>
<evidence type="ECO:0000256" key="6">
    <source>
        <dbReference type="ARBA" id="ARBA00023157"/>
    </source>
</evidence>
<gene>
    <name evidence="8" type="ORF">HNY73_018101</name>
</gene>
<name>A0A8T0ED85_ARGBR</name>
<dbReference type="Proteomes" id="UP000807504">
    <property type="component" value="Unassembled WGS sequence"/>
</dbReference>
<protein>
    <submittedName>
        <fullName evidence="8">PI-PLC X-box domain-containing protein like</fullName>
    </submittedName>
</protein>
<keyword evidence="3" id="KW-0964">Secreted</keyword>
<evidence type="ECO:0000256" key="3">
    <source>
        <dbReference type="ARBA" id="ARBA00022525"/>
    </source>
</evidence>
<dbReference type="SUPFAM" id="SSF51695">
    <property type="entry name" value="PLC-like phosphodiesterases"/>
    <property type="match status" value="1"/>
</dbReference>
<dbReference type="GO" id="GO:0046872">
    <property type="term" value="F:metal ion binding"/>
    <property type="evidence" value="ECO:0007669"/>
    <property type="project" value="UniProtKB-KW"/>
</dbReference>
<proteinExistence type="predicted"/>
<keyword evidence="9" id="KW-1185">Reference proteome</keyword>
<dbReference type="AlphaFoldDB" id="A0A8T0ED85"/>
<evidence type="ECO:0000313" key="9">
    <source>
        <dbReference type="Proteomes" id="UP000807504"/>
    </source>
</evidence>
<comment type="caution">
    <text evidence="8">The sequence shown here is derived from an EMBL/GenBank/DDBJ whole genome shotgun (WGS) entry which is preliminary data.</text>
</comment>
<comment type="subcellular location">
    <subcellularLocation>
        <location evidence="2">Secreted</location>
    </subcellularLocation>
</comment>
<sequence length="472" mass="55026">MNEDPTSWVGLFNHDPAEGSHDPLEVASTRNNPDGYYRTRIPFPRIEFFDNKLTDGCLGFWIGYINLNKLVAKSCIRARPRWMYEMKDIIGNRTLKDLMIPGTHNAGSFEHYRPDRNTPKIRYQMCQDEDVFNQLVYGNRFLDLRVIFQHVAGSKEKFWITHNILRTNNSVREVLQQVKRFLDNTNEIVIMDFHLFYMGFLDSWVDDRHKELMKMVISILGNYMMPTSYEYSTPLNEMWKNNKRLLVGYASKQGIESNLLYPGVFHLWGNKETRPELEEFLNRNMCNFIHRGLWSAMAELTPTTSGVLMDKYGGLRNLAQEVNVYVTKWFRERWWKCANIVATDYFLGNNIIDVSIEANARKFAGTESRPVICVEHPGAVARRSSRFVDSSPIVAIYVHVAVTVNGPFVHVASDSGFGTWPRSHAFLKIYKEMRLLFCVYDFNCSKRETTSWISQENARLFLSEIGWICLEF</sequence>
<reference evidence="8" key="1">
    <citation type="journal article" date="2020" name="bioRxiv">
        <title>Chromosome-level reference genome of the European wasp spider Argiope bruennichi: a resource for studies on range expansion and evolutionary adaptation.</title>
        <authorList>
            <person name="Sheffer M.M."/>
            <person name="Hoppe A."/>
            <person name="Krehenwinkel H."/>
            <person name="Uhl G."/>
            <person name="Kuss A.W."/>
            <person name="Jensen L."/>
            <person name="Jensen C."/>
            <person name="Gillespie R.G."/>
            <person name="Hoff K.J."/>
            <person name="Prost S."/>
        </authorList>
    </citation>
    <scope>NUCLEOTIDE SEQUENCE</scope>
</reference>